<keyword evidence="2" id="KW-1185">Reference proteome</keyword>
<dbReference type="RefSeq" id="WP_320379990.1">
    <property type="nucleotide sequence ID" value="NZ_JAWDIQ010000002.1"/>
</dbReference>
<evidence type="ECO:0000313" key="2">
    <source>
        <dbReference type="Proteomes" id="UP001275315"/>
    </source>
</evidence>
<name>A0ABU5CTI1_9BACI</name>
<evidence type="ECO:0000313" key="1">
    <source>
        <dbReference type="EMBL" id="MDY0409181.1"/>
    </source>
</evidence>
<organism evidence="1 2">
    <name type="scientific">Paracerasibacillus soli</name>
    <dbReference type="NCBI Taxonomy" id="480284"/>
    <lineage>
        <taxon>Bacteria</taxon>
        <taxon>Bacillati</taxon>
        <taxon>Bacillota</taxon>
        <taxon>Bacilli</taxon>
        <taxon>Bacillales</taxon>
        <taxon>Bacillaceae</taxon>
        <taxon>Paracerasibacillus</taxon>
    </lineage>
</organism>
<gene>
    <name evidence="1" type="ORF">RWD45_12185</name>
</gene>
<comment type="caution">
    <text evidence="1">The sequence shown here is derived from an EMBL/GenBank/DDBJ whole genome shotgun (WGS) entry which is preliminary data.</text>
</comment>
<proteinExistence type="predicted"/>
<sequence length="47" mass="5413">MNLNRVLQKQLGNIGDKSVVDELGDYQIVQRYVDVEKSMTHFEIMSA</sequence>
<reference evidence="1 2" key="1">
    <citation type="submission" date="2023-10" db="EMBL/GenBank/DDBJ databases">
        <title>Virgibacillus soli CC-YMP-6 genome.</title>
        <authorList>
            <person name="Miliotis G."/>
            <person name="Sengupta P."/>
            <person name="Hameed A."/>
            <person name="Chuvochina M."/>
            <person name="Mcdonagh F."/>
            <person name="Simpson A.C."/>
            <person name="Singh N.K."/>
            <person name="Rekha P.D."/>
            <person name="Raman K."/>
            <person name="Hugenholtz P."/>
            <person name="Venkateswaran K."/>
        </authorList>
    </citation>
    <scope>NUCLEOTIDE SEQUENCE [LARGE SCALE GENOMIC DNA]</scope>
    <source>
        <strain evidence="1 2">CC-YMP-6</strain>
    </source>
</reference>
<accession>A0ABU5CTI1</accession>
<protein>
    <submittedName>
        <fullName evidence="1">Uncharacterized protein</fullName>
    </submittedName>
</protein>
<dbReference type="EMBL" id="JAWDIQ010000002">
    <property type="protein sequence ID" value="MDY0409181.1"/>
    <property type="molecule type" value="Genomic_DNA"/>
</dbReference>
<dbReference type="Proteomes" id="UP001275315">
    <property type="component" value="Unassembled WGS sequence"/>
</dbReference>